<name>A0A9D4KL37_DREPO</name>
<dbReference type="EMBL" id="JAIWYP010000004">
    <property type="protein sequence ID" value="KAH3841868.1"/>
    <property type="molecule type" value="Genomic_DNA"/>
</dbReference>
<evidence type="ECO:0000313" key="2">
    <source>
        <dbReference type="Proteomes" id="UP000828390"/>
    </source>
</evidence>
<dbReference type="Proteomes" id="UP000828390">
    <property type="component" value="Unassembled WGS sequence"/>
</dbReference>
<reference evidence="1" key="2">
    <citation type="submission" date="2020-11" db="EMBL/GenBank/DDBJ databases">
        <authorList>
            <person name="McCartney M.A."/>
            <person name="Auch B."/>
            <person name="Kono T."/>
            <person name="Mallez S."/>
            <person name="Becker A."/>
            <person name="Gohl D.M."/>
            <person name="Silverstein K.A.T."/>
            <person name="Koren S."/>
            <person name="Bechman K.B."/>
            <person name="Herman A."/>
            <person name="Abrahante J.E."/>
            <person name="Garbe J."/>
        </authorList>
    </citation>
    <scope>NUCLEOTIDE SEQUENCE</scope>
    <source>
        <strain evidence="1">Duluth1</strain>
        <tissue evidence="1">Whole animal</tissue>
    </source>
</reference>
<protein>
    <submittedName>
        <fullName evidence="1">Uncharacterized protein</fullName>
    </submittedName>
</protein>
<proteinExistence type="predicted"/>
<organism evidence="1 2">
    <name type="scientific">Dreissena polymorpha</name>
    <name type="common">Zebra mussel</name>
    <name type="synonym">Mytilus polymorpha</name>
    <dbReference type="NCBI Taxonomy" id="45954"/>
    <lineage>
        <taxon>Eukaryota</taxon>
        <taxon>Metazoa</taxon>
        <taxon>Spiralia</taxon>
        <taxon>Lophotrochozoa</taxon>
        <taxon>Mollusca</taxon>
        <taxon>Bivalvia</taxon>
        <taxon>Autobranchia</taxon>
        <taxon>Heteroconchia</taxon>
        <taxon>Euheterodonta</taxon>
        <taxon>Imparidentia</taxon>
        <taxon>Neoheterodontei</taxon>
        <taxon>Myida</taxon>
        <taxon>Dreissenoidea</taxon>
        <taxon>Dreissenidae</taxon>
        <taxon>Dreissena</taxon>
    </lineage>
</organism>
<gene>
    <name evidence="1" type="ORF">DPMN_115349</name>
</gene>
<comment type="caution">
    <text evidence="1">The sequence shown here is derived from an EMBL/GenBank/DDBJ whole genome shotgun (WGS) entry which is preliminary data.</text>
</comment>
<accession>A0A9D4KL37</accession>
<evidence type="ECO:0000313" key="1">
    <source>
        <dbReference type="EMBL" id="KAH3841868.1"/>
    </source>
</evidence>
<keyword evidence="2" id="KW-1185">Reference proteome</keyword>
<sequence>MKTFSDVIHTNGKMYVTNICISMTTRSYVHFASQIMYSAGELPSIYTPADDYKAEHQEREKPGADYLGDCHALCDPDHV</sequence>
<dbReference type="AlphaFoldDB" id="A0A9D4KL37"/>
<reference evidence="1" key="1">
    <citation type="journal article" date="2019" name="bioRxiv">
        <title>The Genome of the Zebra Mussel, Dreissena polymorpha: A Resource for Invasive Species Research.</title>
        <authorList>
            <person name="McCartney M.A."/>
            <person name="Auch B."/>
            <person name="Kono T."/>
            <person name="Mallez S."/>
            <person name="Zhang Y."/>
            <person name="Obille A."/>
            <person name="Becker A."/>
            <person name="Abrahante J.E."/>
            <person name="Garbe J."/>
            <person name="Badalamenti J.P."/>
            <person name="Herman A."/>
            <person name="Mangelson H."/>
            <person name="Liachko I."/>
            <person name="Sullivan S."/>
            <person name="Sone E.D."/>
            <person name="Koren S."/>
            <person name="Silverstein K.A.T."/>
            <person name="Beckman K.B."/>
            <person name="Gohl D.M."/>
        </authorList>
    </citation>
    <scope>NUCLEOTIDE SEQUENCE</scope>
    <source>
        <strain evidence="1">Duluth1</strain>
        <tissue evidence="1">Whole animal</tissue>
    </source>
</reference>